<accession>A0ABS7VXH4</accession>
<gene>
    <name evidence="2" type="ORF">KVH32_04405</name>
</gene>
<feature type="compositionally biased region" description="Low complexity" evidence="1">
    <location>
        <begin position="173"/>
        <end position="186"/>
    </location>
</feature>
<dbReference type="Proteomes" id="UP000758701">
    <property type="component" value="Unassembled WGS sequence"/>
</dbReference>
<dbReference type="CDD" id="cd03451">
    <property type="entry name" value="FkbR2"/>
    <property type="match status" value="1"/>
</dbReference>
<dbReference type="InterPro" id="IPR029069">
    <property type="entry name" value="HotDog_dom_sf"/>
</dbReference>
<dbReference type="Pfam" id="PF19315">
    <property type="entry name" value="MC_hydratase"/>
    <property type="match status" value="1"/>
</dbReference>
<evidence type="ECO:0000313" key="3">
    <source>
        <dbReference type="Proteomes" id="UP000758701"/>
    </source>
</evidence>
<reference evidence="2 3" key="1">
    <citation type="submission" date="2021-06" db="EMBL/GenBank/DDBJ databases">
        <title>Ecological speciation of a Streptomyces species isolated from different habitats and geographic origins.</title>
        <authorList>
            <person name="Wang J."/>
        </authorList>
    </citation>
    <scope>NUCLEOTIDE SEQUENCE [LARGE SCALE GENOMIC DNA]</scope>
    <source>
        <strain evidence="2 3">FXJ8.012</strain>
    </source>
</reference>
<protein>
    <submittedName>
        <fullName evidence="2">MaoC family dehydratase</fullName>
    </submittedName>
</protein>
<dbReference type="Gene3D" id="3.10.129.10">
    <property type="entry name" value="Hotdog Thioesterase"/>
    <property type="match status" value="1"/>
</dbReference>
<sequence>MSIKPGWQGRYYEDFTVGDVYQHPLGRTVNETDNTWFTLLTMNTNQAHFNEQVGAGSEFGKPLVVSTLTLAIAVGQSVIDVTQNAFANLGLDDVKFTHPVFAGDTLWTESVVLAKRESGSRPTAGIVTVHSRTLNQHGEEVLSFKRSFFVHKHGAAGAESRFPVGKKPLPVPAQAAEAAAGEGSGA</sequence>
<dbReference type="RefSeq" id="WP_031039519.1">
    <property type="nucleotide sequence ID" value="NZ_BNEG01000003.1"/>
</dbReference>
<name>A0ABS7VXH4_STROV</name>
<comment type="caution">
    <text evidence="2">The sequence shown here is derived from an EMBL/GenBank/DDBJ whole genome shotgun (WGS) entry which is preliminary data.</text>
</comment>
<dbReference type="SUPFAM" id="SSF54637">
    <property type="entry name" value="Thioesterase/thiol ester dehydrase-isomerase"/>
    <property type="match status" value="1"/>
</dbReference>
<proteinExistence type="predicted"/>
<dbReference type="InterPro" id="IPR048274">
    <property type="entry name" value="MC_hydratase"/>
</dbReference>
<keyword evidence="3" id="KW-1185">Reference proteome</keyword>
<evidence type="ECO:0000256" key="1">
    <source>
        <dbReference type="SAM" id="MobiDB-lite"/>
    </source>
</evidence>
<dbReference type="InterPro" id="IPR052342">
    <property type="entry name" value="MCH/BMMD"/>
</dbReference>
<feature type="region of interest" description="Disordered" evidence="1">
    <location>
        <begin position="161"/>
        <end position="186"/>
    </location>
</feature>
<dbReference type="PANTHER" id="PTHR43664:SF1">
    <property type="entry name" value="BETA-METHYLMALYL-COA DEHYDRATASE"/>
    <property type="match status" value="1"/>
</dbReference>
<evidence type="ECO:0000313" key="2">
    <source>
        <dbReference type="EMBL" id="MBZ6150412.1"/>
    </source>
</evidence>
<dbReference type="EMBL" id="JAHSTP010000001">
    <property type="protein sequence ID" value="MBZ6150412.1"/>
    <property type="molecule type" value="Genomic_DNA"/>
</dbReference>
<dbReference type="PANTHER" id="PTHR43664">
    <property type="entry name" value="MONOAMINE OXIDASE-RELATED"/>
    <property type="match status" value="1"/>
</dbReference>
<organism evidence="2 3">
    <name type="scientific">Streptomyces olivaceus</name>
    <dbReference type="NCBI Taxonomy" id="47716"/>
    <lineage>
        <taxon>Bacteria</taxon>
        <taxon>Bacillati</taxon>
        <taxon>Actinomycetota</taxon>
        <taxon>Actinomycetes</taxon>
        <taxon>Kitasatosporales</taxon>
        <taxon>Streptomycetaceae</taxon>
        <taxon>Streptomyces</taxon>
    </lineage>
</organism>